<reference evidence="3" key="1">
    <citation type="journal article" date="2020" name="Stud. Mycol.">
        <title>101 Dothideomycetes genomes: a test case for predicting lifestyles and emergence of pathogens.</title>
        <authorList>
            <person name="Haridas S."/>
            <person name="Albert R."/>
            <person name="Binder M."/>
            <person name="Bloem J."/>
            <person name="Labutti K."/>
            <person name="Salamov A."/>
            <person name="Andreopoulos B."/>
            <person name="Baker S."/>
            <person name="Barry K."/>
            <person name="Bills G."/>
            <person name="Bluhm B."/>
            <person name="Cannon C."/>
            <person name="Castanera R."/>
            <person name="Culley D."/>
            <person name="Daum C."/>
            <person name="Ezra D."/>
            <person name="Gonzalez J."/>
            <person name="Henrissat B."/>
            <person name="Kuo A."/>
            <person name="Liang C."/>
            <person name="Lipzen A."/>
            <person name="Lutzoni F."/>
            <person name="Magnuson J."/>
            <person name="Mondo S."/>
            <person name="Nolan M."/>
            <person name="Ohm R."/>
            <person name="Pangilinan J."/>
            <person name="Park H.-J."/>
            <person name="Ramirez L."/>
            <person name="Alfaro M."/>
            <person name="Sun H."/>
            <person name="Tritt A."/>
            <person name="Yoshinaga Y."/>
            <person name="Zwiers L.-H."/>
            <person name="Turgeon B."/>
            <person name="Goodwin S."/>
            <person name="Spatafora J."/>
            <person name="Crous P."/>
            <person name="Grigoriev I."/>
        </authorList>
    </citation>
    <scope>NUCLEOTIDE SEQUENCE</scope>
    <source>
        <strain evidence="3">CBS 110217</strain>
    </source>
</reference>
<dbReference type="AlphaFoldDB" id="A0A9P4HKY0"/>
<feature type="chain" id="PRO_5040254516" evidence="1">
    <location>
        <begin position="18"/>
        <end position="725"/>
    </location>
</feature>
<accession>A0A9P4HKY0</accession>
<dbReference type="SUPFAM" id="SSF51126">
    <property type="entry name" value="Pectin lyase-like"/>
    <property type="match status" value="2"/>
</dbReference>
<name>A0A9P4HKY0_9PLEO</name>
<dbReference type="EMBL" id="ML978157">
    <property type="protein sequence ID" value="KAF2035420.1"/>
    <property type="molecule type" value="Genomic_DNA"/>
</dbReference>
<proteinExistence type="predicted"/>
<keyword evidence="4" id="KW-1185">Reference proteome</keyword>
<evidence type="ECO:0000313" key="3">
    <source>
        <dbReference type="EMBL" id="KAF2035420.1"/>
    </source>
</evidence>
<dbReference type="Pfam" id="PF12708">
    <property type="entry name" value="Pect-lyase_RHGA_epim"/>
    <property type="match status" value="2"/>
</dbReference>
<feature type="domain" description="Rhamnogalacturonase A/B/Epimerase-like pectate lyase" evidence="2">
    <location>
        <begin position="369"/>
        <end position="433"/>
    </location>
</feature>
<dbReference type="CDD" id="cd23668">
    <property type="entry name" value="GH55_beta13glucanase-like"/>
    <property type="match status" value="1"/>
</dbReference>
<evidence type="ECO:0000256" key="1">
    <source>
        <dbReference type="SAM" id="SignalP"/>
    </source>
</evidence>
<dbReference type="GO" id="GO:0016787">
    <property type="term" value="F:hydrolase activity"/>
    <property type="evidence" value="ECO:0007669"/>
    <property type="project" value="UniProtKB-KW"/>
</dbReference>
<evidence type="ECO:0000259" key="2">
    <source>
        <dbReference type="Pfam" id="PF12708"/>
    </source>
</evidence>
<evidence type="ECO:0000313" key="4">
    <source>
        <dbReference type="Proteomes" id="UP000799777"/>
    </source>
</evidence>
<feature type="domain" description="Rhamnogalacturonase A/B/Epimerase-like pectate lyase" evidence="2">
    <location>
        <begin position="41"/>
        <end position="243"/>
    </location>
</feature>
<sequence>MYASTLLLSLLATTTFASSVNEARVSTYWYEALARGTGSAFQNVKNYGAKGDGITDDTAAIQKGIGSNKVAYFPAGTYIVSNTIMGITNGVMIGDPTNKLVIKASANFAGTIVVHGVSGQGLNDFFHEIKNFVIDSTAVPATKALVLMEYSVGQACQLQNIAFKMPVGSTGHVGLITAGQVMPLRMNDLEFFGGAVGYKANALQCHYRSWSFKNVTTDVQVTDTLTQATAQDFHFENCNVGIDASSGGSGHFTLLDSLATNTPTLFVAAATTTLQGSMVLENVIVDKSVTACAYTAKINSTTALTGSVEPGQVWVRGSIYSGTTATETPTKSRGRMFNATRSQALVDNTGSYYTVIPPTYADYDVSKVVNVMNFSAHKVTGDGKTDDLKSLQAIINDATKKSIVFFPKATYDLASTLVVPPGSRLVGEAWSTFVPIKSGWADAKNPEAVVQVGKPGDVGTAQMTDSLFKTGAKNAGAILLQVHMAGGKPGDVGFFNVHFVVGASGIPTVRTLRTNIIAYFENSWATGQGISATSPGAAGGSLVEAQSGTWLHGLGVEHHALYQLAIYGAKNVFIAIEQGEAPYWHGTGNTVLPLAPFTAALQPYEPDFSWCASNDARSCRMGLYQPISNSTSIHVYVGAFWNFRSGPQQSICSTDCQANAVLYENDKQLYSYGIACTNDKNIVLATGVCGNVRKVVATKQDNLTKPLYGFEQDVPAVVGAYWRQV</sequence>
<dbReference type="InterPro" id="IPR012334">
    <property type="entry name" value="Pectin_lyas_fold"/>
</dbReference>
<dbReference type="OrthoDB" id="1046782at2759"/>
<comment type="caution">
    <text evidence="3">The sequence shown here is derived from an EMBL/GenBank/DDBJ whole genome shotgun (WGS) entry which is preliminary data.</text>
</comment>
<dbReference type="InterPro" id="IPR024535">
    <property type="entry name" value="RHGA/B-epi-like_pectate_lyase"/>
</dbReference>
<keyword evidence="3" id="KW-0378">Hydrolase</keyword>
<keyword evidence="1" id="KW-0732">Signal</keyword>
<organism evidence="3 4">
    <name type="scientific">Setomelanomma holmii</name>
    <dbReference type="NCBI Taxonomy" id="210430"/>
    <lineage>
        <taxon>Eukaryota</taxon>
        <taxon>Fungi</taxon>
        <taxon>Dikarya</taxon>
        <taxon>Ascomycota</taxon>
        <taxon>Pezizomycotina</taxon>
        <taxon>Dothideomycetes</taxon>
        <taxon>Pleosporomycetidae</taxon>
        <taxon>Pleosporales</taxon>
        <taxon>Pleosporineae</taxon>
        <taxon>Phaeosphaeriaceae</taxon>
        <taxon>Setomelanomma</taxon>
    </lineage>
</organism>
<dbReference type="Gene3D" id="2.160.20.10">
    <property type="entry name" value="Single-stranded right-handed beta-helix, Pectin lyase-like"/>
    <property type="match status" value="2"/>
</dbReference>
<protein>
    <submittedName>
        <fullName evidence="3">Family 55 glycoside hydrolase</fullName>
    </submittedName>
</protein>
<feature type="signal peptide" evidence="1">
    <location>
        <begin position="1"/>
        <end position="17"/>
    </location>
</feature>
<dbReference type="InterPro" id="IPR011050">
    <property type="entry name" value="Pectin_lyase_fold/virulence"/>
</dbReference>
<dbReference type="Proteomes" id="UP000799777">
    <property type="component" value="Unassembled WGS sequence"/>
</dbReference>
<gene>
    <name evidence="3" type="ORF">EK21DRAFT_106950</name>
</gene>